<dbReference type="Proteomes" id="UP000046393">
    <property type="component" value="Unplaced"/>
</dbReference>
<dbReference type="PANTHER" id="PTHR12974">
    <property type="entry name" value="PRION-LIKE- Q/N-RICH -DOMAIN-BEARING PROTEIN PROTEIN 44"/>
    <property type="match status" value="1"/>
</dbReference>
<dbReference type="EC" id="2.7.7.19" evidence="2"/>
<dbReference type="GO" id="GO:0003723">
    <property type="term" value="F:RNA binding"/>
    <property type="evidence" value="ECO:0007669"/>
    <property type="project" value="TreeGrafter"/>
</dbReference>
<proteinExistence type="inferred from homology"/>
<evidence type="ECO:0000313" key="5">
    <source>
        <dbReference type="Proteomes" id="UP000046393"/>
    </source>
</evidence>
<evidence type="ECO:0000256" key="1">
    <source>
        <dbReference type="ARBA" id="ARBA00007631"/>
    </source>
</evidence>
<evidence type="ECO:0000313" key="6">
    <source>
        <dbReference type="WBParaSite" id="SMUV_0000286501-mRNA-1"/>
    </source>
</evidence>
<keyword evidence="5" id="KW-1185">Reference proteome</keyword>
<accession>A0A0N5AF31</accession>
<dbReference type="GO" id="GO:0048255">
    <property type="term" value="P:mRNA stabilization"/>
    <property type="evidence" value="ECO:0007669"/>
    <property type="project" value="TreeGrafter"/>
</dbReference>
<reference evidence="6" key="1">
    <citation type="submission" date="2017-02" db="UniProtKB">
        <authorList>
            <consortium name="WormBaseParasite"/>
        </authorList>
    </citation>
    <scope>IDENTIFICATION</scope>
</reference>
<dbReference type="WBParaSite" id="SMUV_0000286501-mRNA-1">
    <property type="protein sequence ID" value="SMUV_0000286501-mRNA-1"/>
    <property type="gene ID" value="SMUV_0000286501"/>
</dbReference>
<protein>
    <recommendedName>
        <fullName evidence="2">polynucleotide adenylyltransferase</fullName>
        <ecNumber evidence="2">2.7.7.19</ecNumber>
    </recommendedName>
</protein>
<dbReference type="PANTHER" id="PTHR12974:SF36">
    <property type="entry name" value="POLYNUCLEOTIDE ADENYLYLTRANSFERASE"/>
    <property type="match status" value="1"/>
</dbReference>
<name>A0A0N5AF31_9BILA</name>
<comment type="similarity">
    <text evidence="1">Belongs to the TENT family.</text>
</comment>
<dbReference type="InterPro" id="IPR012937">
    <property type="entry name" value="TET5"/>
</dbReference>
<dbReference type="SMART" id="SM01153">
    <property type="entry name" value="DUF1693"/>
    <property type="match status" value="1"/>
</dbReference>
<comment type="catalytic activity">
    <reaction evidence="4">
        <text>RNA(n) + ATP = RNA(n)-3'-adenine ribonucleotide + diphosphate</text>
        <dbReference type="Rhea" id="RHEA:11332"/>
        <dbReference type="Rhea" id="RHEA-COMP:14527"/>
        <dbReference type="Rhea" id="RHEA-COMP:17347"/>
        <dbReference type="ChEBI" id="CHEBI:30616"/>
        <dbReference type="ChEBI" id="CHEBI:33019"/>
        <dbReference type="ChEBI" id="CHEBI:140395"/>
        <dbReference type="ChEBI" id="CHEBI:173115"/>
        <dbReference type="EC" id="2.7.7.19"/>
    </reaction>
    <physiologicalReaction direction="left-to-right" evidence="4">
        <dbReference type="Rhea" id="RHEA:11333"/>
    </physiologicalReaction>
</comment>
<keyword evidence="3" id="KW-0808">Transferase</keyword>
<organism evidence="5 6">
    <name type="scientific">Syphacia muris</name>
    <dbReference type="NCBI Taxonomy" id="451379"/>
    <lineage>
        <taxon>Eukaryota</taxon>
        <taxon>Metazoa</taxon>
        <taxon>Ecdysozoa</taxon>
        <taxon>Nematoda</taxon>
        <taxon>Chromadorea</taxon>
        <taxon>Rhabditida</taxon>
        <taxon>Spirurina</taxon>
        <taxon>Oxyuridomorpha</taxon>
        <taxon>Oxyuroidea</taxon>
        <taxon>Oxyuridae</taxon>
        <taxon>Syphacia</taxon>
    </lineage>
</organism>
<dbReference type="STRING" id="451379.A0A0N5AF31"/>
<evidence type="ECO:0000256" key="3">
    <source>
        <dbReference type="ARBA" id="ARBA00022679"/>
    </source>
</evidence>
<sequence>MKAESCSKEISCSNCTELNQHQIERLRSVLEEQVQIHGKGNGNFPTLTVRLMDLIKCVRECLQNVGMPPEHVKMNGGAATFVVAQEEFAYSDLDLIFPTRFACEQNFEQVRTAVFDALVRLMPESTNKEKISADILKDIYIRKMVKVSDDDRWSLFSLHNDYGRCIELKFVDKMRRQFEFSVDSFQITLDVMLDYPEHPKPSVTVESMFGDINRAIYHLNERLIDTRRPEEIRGGGLLKYCHLITRGYKPEEPKKFRYLERYMCSRFFIDFPDVNTQQMKLCSYLNNHFGSSVQKKYDYLNVLHQVISESTVCLMYHERRQTLTMIRQLACRVTDAYYHQCCLTEVCGHKPHSTLLYMPANASYWIPVS</sequence>
<evidence type="ECO:0000256" key="4">
    <source>
        <dbReference type="ARBA" id="ARBA00047933"/>
    </source>
</evidence>
<dbReference type="Pfam" id="PF07984">
    <property type="entry name" value="NTP_transf_7"/>
    <property type="match status" value="1"/>
</dbReference>
<dbReference type="AlphaFoldDB" id="A0A0N5AF31"/>
<dbReference type="GO" id="GO:1990817">
    <property type="term" value="F:poly(A) RNA polymerase activity"/>
    <property type="evidence" value="ECO:0007669"/>
    <property type="project" value="UniProtKB-EC"/>
</dbReference>
<evidence type="ECO:0000256" key="2">
    <source>
        <dbReference type="ARBA" id="ARBA00012388"/>
    </source>
</evidence>